<reference evidence="6" key="1">
    <citation type="submission" date="2017-05" db="EMBL/GenBank/DDBJ databases">
        <authorList>
            <person name="Varghese N."/>
            <person name="Submissions S."/>
        </authorList>
    </citation>
    <scope>NUCLEOTIDE SEQUENCE</scope>
    <source>
        <strain evidence="6">DSM 45262</strain>
    </source>
</reference>
<dbReference type="AlphaFoldDB" id="A0AA45WNV4"/>
<dbReference type="GO" id="GO:0006043">
    <property type="term" value="P:glucosamine catabolic process"/>
    <property type="evidence" value="ECO:0007669"/>
    <property type="project" value="TreeGrafter"/>
</dbReference>
<organism evidence="6 7">
    <name type="scientific">Laceyella tengchongensis</name>
    <dbReference type="NCBI Taxonomy" id="574699"/>
    <lineage>
        <taxon>Bacteria</taxon>
        <taxon>Bacillati</taxon>
        <taxon>Bacillota</taxon>
        <taxon>Bacilli</taxon>
        <taxon>Bacillales</taxon>
        <taxon>Thermoactinomycetaceae</taxon>
        <taxon>Laceyella</taxon>
    </lineage>
</organism>
<keyword evidence="2 4" id="KW-0378">Hydrolase</keyword>
<comment type="pathway">
    <text evidence="4">Amino-sugar metabolism; N-acetylneuraminate degradation; D-fructose 6-phosphate from N-acetylneuraminate: step 5/5.</text>
</comment>
<feature type="active site" description="Proton acceptor; for enolization step" evidence="4">
    <location>
        <position position="67"/>
    </location>
</feature>
<evidence type="ECO:0000256" key="3">
    <source>
        <dbReference type="ARBA" id="ARBA00023277"/>
    </source>
</evidence>
<dbReference type="NCBIfam" id="TIGR00502">
    <property type="entry name" value="nagB"/>
    <property type="match status" value="1"/>
</dbReference>
<evidence type="ECO:0000256" key="1">
    <source>
        <dbReference type="ARBA" id="ARBA00000644"/>
    </source>
</evidence>
<comment type="function">
    <text evidence="4">Catalyzes the reversible isomerization-deamination of glucosamine 6-phosphate (GlcN6P) to form fructose 6-phosphate (Fru6P) and ammonium ion.</text>
</comment>
<keyword evidence="7" id="KW-1185">Reference proteome</keyword>
<dbReference type="FunFam" id="3.40.50.1360:FF:000003">
    <property type="entry name" value="Glucosamine-6-phosphate deaminase"/>
    <property type="match status" value="1"/>
</dbReference>
<feature type="active site" description="For ring-opening step" evidence="4">
    <location>
        <position position="143"/>
    </location>
</feature>
<dbReference type="GO" id="GO:0006046">
    <property type="term" value="P:N-acetylglucosamine catabolic process"/>
    <property type="evidence" value="ECO:0007669"/>
    <property type="project" value="UniProtKB-UniRule"/>
</dbReference>
<keyword evidence="3 4" id="KW-0119">Carbohydrate metabolism</keyword>
<accession>A0AA45WNV4</accession>
<dbReference type="PANTHER" id="PTHR11280:SF5">
    <property type="entry name" value="GLUCOSAMINE-6-PHOSPHATE ISOMERASE"/>
    <property type="match status" value="1"/>
</dbReference>
<dbReference type="RefSeq" id="WP_284724242.1">
    <property type="nucleotide sequence ID" value="NZ_FXTU01000003.1"/>
</dbReference>
<dbReference type="HAMAP" id="MF_01241">
    <property type="entry name" value="GlcN6P_deamin"/>
    <property type="match status" value="1"/>
</dbReference>
<protein>
    <recommendedName>
        <fullName evidence="4">Glucosamine-6-phosphate deaminase</fullName>
        <ecNumber evidence="4">3.5.99.6</ecNumber>
    </recommendedName>
    <alternativeName>
        <fullName evidence="4">GlcN6P deaminase</fullName>
        <shortName evidence="4">GNPDA</shortName>
    </alternativeName>
    <alternativeName>
        <fullName evidence="4">Glucosamine-6-phosphate isomerase</fullName>
    </alternativeName>
</protein>
<dbReference type="Pfam" id="PF01182">
    <property type="entry name" value="Glucosamine_iso"/>
    <property type="match status" value="1"/>
</dbReference>
<dbReference type="InterPro" id="IPR004547">
    <property type="entry name" value="Glucosamine6P_isomerase"/>
</dbReference>
<feature type="active site" description="Proton acceptor; for ring-opening step" evidence="4">
    <location>
        <position position="138"/>
    </location>
</feature>
<evidence type="ECO:0000259" key="5">
    <source>
        <dbReference type="Pfam" id="PF01182"/>
    </source>
</evidence>
<comment type="similarity">
    <text evidence="4">Belongs to the glucosamine/galactosamine-6-phosphate isomerase family. NagB subfamily.</text>
</comment>
<dbReference type="GO" id="GO:0004342">
    <property type="term" value="F:glucosamine-6-phosphate deaminase activity"/>
    <property type="evidence" value="ECO:0007669"/>
    <property type="project" value="UniProtKB-UniRule"/>
</dbReference>
<dbReference type="GO" id="GO:0042802">
    <property type="term" value="F:identical protein binding"/>
    <property type="evidence" value="ECO:0007669"/>
    <property type="project" value="TreeGrafter"/>
</dbReference>
<dbReference type="InterPro" id="IPR006148">
    <property type="entry name" value="Glc/Gal-6P_isomerase"/>
</dbReference>
<comment type="caution">
    <text evidence="4">Lacks conserved residue(s) required for the propagation of feature annotation.</text>
</comment>
<dbReference type="PANTHER" id="PTHR11280">
    <property type="entry name" value="GLUCOSAMINE-6-PHOSPHATE ISOMERASE"/>
    <property type="match status" value="1"/>
</dbReference>
<evidence type="ECO:0000313" key="7">
    <source>
        <dbReference type="Proteomes" id="UP001157946"/>
    </source>
</evidence>
<dbReference type="SUPFAM" id="SSF100950">
    <property type="entry name" value="NagB/RpiA/CoA transferase-like"/>
    <property type="match status" value="1"/>
</dbReference>
<comment type="catalytic activity">
    <reaction evidence="1 4">
        <text>alpha-D-glucosamine 6-phosphate + H2O = beta-D-fructose 6-phosphate + NH4(+)</text>
        <dbReference type="Rhea" id="RHEA:12172"/>
        <dbReference type="ChEBI" id="CHEBI:15377"/>
        <dbReference type="ChEBI" id="CHEBI:28938"/>
        <dbReference type="ChEBI" id="CHEBI:57634"/>
        <dbReference type="ChEBI" id="CHEBI:75989"/>
        <dbReference type="EC" id="3.5.99.6"/>
    </reaction>
</comment>
<sequence length="240" mass="26445">MEIIRATNYDDLCEKAAALLISQVQQKPNAVLGLATGATPTGIYQKMVADHQERGTSYAGVRTFNLDEYVGLPPEHPSSFAYYMRKQLFDRIDLPLAQTHIPSGVATDLEQECRQYEEAILAAGGIDMQILGIGMNGHIGFNEPGTPFHSVTHVVTLTESTKQANRRYFDEGETMPSHAITMGLATIMRSKRIVLLVSGKHKAPILHRLLNEPVSEDLPASILKQHSHVTVIADADAWDQ</sequence>
<dbReference type="Gene3D" id="3.40.50.1360">
    <property type="match status" value="1"/>
</dbReference>
<evidence type="ECO:0000256" key="2">
    <source>
        <dbReference type="ARBA" id="ARBA00022801"/>
    </source>
</evidence>
<dbReference type="GO" id="GO:0005737">
    <property type="term" value="C:cytoplasm"/>
    <property type="evidence" value="ECO:0007669"/>
    <property type="project" value="TreeGrafter"/>
</dbReference>
<proteinExistence type="inferred from homology"/>
<dbReference type="EMBL" id="FXTU01000003">
    <property type="protein sequence ID" value="SMP18990.1"/>
    <property type="molecule type" value="Genomic_DNA"/>
</dbReference>
<feature type="domain" description="Glucosamine/galactosamine-6-phosphate isomerase" evidence="5">
    <location>
        <begin position="10"/>
        <end position="228"/>
    </location>
</feature>
<comment type="caution">
    <text evidence="6">The sequence shown here is derived from an EMBL/GenBank/DDBJ whole genome shotgun (WGS) entry which is preliminary data.</text>
</comment>
<dbReference type="Proteomes" id="UP001157946">
    <property type="component" value="Unassembled WGS sequence"/>
</dbReference>
<dbReference type="CDD" id="cd01399">
    <property type="entry name" value="GlcN6P_deaminase"/>
    <property type="match status" value="1"/>
</dbReference>
<dbReference type="GO" id="GO:0019262">
    <property type="term" value="P:N-acetylneuraminate catabolic process"/>
    <property type="evidence" value="ECO:0007669"/>
    <property type="project" value="UniProtKB-UniRule"/>
</dbReference>
<dbReference type="EC" id="3.5.99.6" evidence="4"/>
<name>A0AA45WNV4_9BACL</name>
<evidence type="ECO:0000313" key="6">
    <source>
        <dbReference type="EMBL" id="SMP18990.1"/>
    </source>
</evidence>
<evidence type="ECO:0000256" key="4">
    <source>
        <dbReference type="HAMAP-Rule" id="MF_01241"/>
    </source>
</evidence>
<dbReference type="InterPro" id="IPR037171">
    <property type="entry name" value="NagB/RpiA_transferase-like"/>
</dbReference>
<gene>
    <name evidence="4" type="primary">nagB</name>
    <name evidence="6" type="ORF">SAMN06265361_103232</name>
</gene>
<feature type="active site" description="For ring-opening step" evidence="4">
    <location>
        <position position="136"/>
    </location>
</feature>
<dbReference type="GO" id="GO:0005975">
    <property type="term" value="P:carbohydrate metabolic process"/>
    <property type="evidence" value="ECO:0007669"/>
    <property type="project" value="InterPro"/>
</dbReference>